<sequence>MLSFEPYTLVKNVLDESLKGDKKQTLDFQRILTEKFIQSNEAEQNELFATKTLTLIFEYSKNELNENVLHILSLMLLFTQQFQRVKFYMDESQEQFDLFVGYFKYIATQEVSDFYQQILRAIKFDTQDTCNRMSKFLVRKLSTLDDQTTAQNLQDIMNIILVKQNAPLNIQLMTDLTKILNPASSKLSIYSVSDESEPKKKSSDRSMFCSGPSTLGMGCVLPKLFGLANKILNNIDEQQQYSVLTYSQYKQDTTKKSSTRSRHRSIDLQTGSELLRACLSDDSNSDIQSPDLREFLSPQVEQAEYETSPVIPKSIDNLNLHPQLNMDPYDDGEGYGLKEQASTFFQVRAASVEVVSIEGQTTALRFSEAVRVFCNHLCLSTKNQLPSESSFQFLLLICESPDLGEDFFKKLRVGIERLNEYALSASGVCIGYLFQILKCFMRNIKQLPFTQIQLLPFYDSTRELFQQGVNDVVQKLFCPLQQFQTYIQNNGLVPVKRRTPFVSLVMQTYRELYNQMNKVFIYQKKQDNELDFYLVSDQDIENLWYAGQIRIQGQKCAWAHRYSELDDCLKESNLSEQFTEILNKVEVSNKIDFKYQMFVKKVDQEVKKIAPKYIGITLPIKIGGGGDDSSSEDEQFNKQLENIMKARKQDKLEQEKAELDEEDVTVGQVSTVVEQLRKKKWSGGAAKMSQ</sequence>
<dbReference type="AlphaFoldDB" id="A0AA86RC36"/>
<name>A0AA86RC36_9EUKA</name>
<proteinExistence type="predicted"/>
<evidence type="ECO:0000313" key="3">
    <source>
        <dbReference type="Proteomes" id="UP001642409"/>
    </source>
</evidence>
<evidence type="ECO:0000313" key="1">
    <source>
        <dbReference type="EMBL" id="CAI9970337.1"/>
    </source>
</evidence>
<gene>
    <name evidence="1" type="ORF">HINF_LOCUS57982</name>
    <name evidence="2" type="ORF">HINF_LOCUS74170</name>
</gene>
<dbReference type="EMBL" id="CAXDID020000624">
    <property type="protein sequence ID" value="CAL6107007.1"/>
    <property type="molecule type" value="Genomic_DNA"/>
</dbReference>
<organism evidence="1">
    <name type="scientific">Hexamita inflata</name>
    <dbReference type="NCBI Taxonomy" id="28002"/>
    <lineage>
        <taxon>Eukaryota</taxon>
        <taxon>Metamonada</taxon>
        <taxon>Diplomonadida</taxon>
        <taxon>Hexamitidae</taxon>
        <taxon>Hexamitinae</taxon>
        <taxon>Hexamita</taxon>
    </lineage>
</organism>
<protein>
    <submittedName>
        <fullName evidence="1">Uncharacterized protein</fullName>
    </submittedName>
</protein>
<evidence type="ECO:0000313" key="2">
    <source>
        <dbReference type="EMBL" id="CAL6107007.1"/>
    </source>
</evidence>
<dbReference type="EMBL" id="CATOUU010001069">
    <property type="protein sequence ID" value="CAI9970337.1"/>
    <property type="molecule type" value="Genomic_DNA"/>
</dbReference>
<dbReference type="Proteomes" id="UP001642409">
    <property type="component" value="Unassembled WGS sequence"/>
</dbReference>
<comment type="caution">
    <text evidence="1">The sequence shown here is derived from an EMBL/GenBank/DDBJ whole genome shotgun (WGS) entry which is preliminary data.</text>
</comment>
<reference evidence="2 3" key="2">
    <citation type="submission" date="2024-07" db="EMBL/GenBank/DDBJ databases">
        <authorList>
            <person name="Akdeniz Z."/>
        </authorList>
    </citation>
    <scope>NUCLEOTIDE SEQUENCE [LARGE SCALE GENOMIC DNA]</scope>
</reference>
<reference evidence="1" key="1">
    <citation type="submission" date="2023-06" db="EMBL/GenBank/DDBJ databases">
        <authorList>
            <person name="Kurt Z."/>
        </authorList>
    </citation>
    <scope>NUCLEOTIDE SEQUENCE</scope>
</reference>
<keyword evidence="3" id="KW-1185">Reference proteome</keyword>
<accession>A0AA86RC36</accession>